<dbReference type="Pfam" id="PF04932">
    <property type="entry name" value="Wzy_C"/>
    <property type="match status" value="1"/>
</dbReference>
<keyword evidence="3 5" id="KW-1133">Transmembrane helix</keyword>
<sequence>MRQRGRLFITCDAAAVLIIVLMWCRAVGSPIVLSVTAEKSFVPIGEELIQTPAARLTSQLFFLLVVGISVGVIVFRINDVTRPGLWRILLVLAPWLWLFTQDVYSGSTTPDSLLYVTVVLALAALRPHPRVLIALGALVVLTAVIAIGFGFLLPDAGLLRDVEGVVRERSDKAVFPSLGLLQGMFTSENNLGQYLAIGAATVAMLPRWWRFSGLGIVVFGIVWSSSRSSMLAVAVMLVVGLAVRIIAELGWSRAASAVARVATGLSILAMCALPFMGWDDDAFTERGLIWNGSLREWSSRAFVSGLGHDWYERIAGSDTSPLNAAAYQGHNQFVHFLATGGLVLAFLAIGSLLVQTYVITAPDNRYLVIAAMLVTGIAIAGFLEVPLGFVDRSMFWTVTIVPLTVLFFTRASDTRRERALR</sequence>
<evidence type="ECO:0000259" key="6">
    <source>
        <dbReference type="Pfam" id="PF04932"/>
    </source>
</evidence>
<keyword evidence="4 5" id="KW-0472">Membrane</keyword>
<gene>
    <name evidence="7" type="ORF">MPOR_19770</name>
</gene>
<dbReference type="EMBL" id="AP022570">
    <property type="protein sequence ID" value="BBX50951.1"/>
    <property type="molecule type" value="Genomic_DNA"/>
</dbReference>
<evidence type="ECO:0000313" key="7">
    <source>
        <dbReference type="EMBL" id="BBX50951.1"/>
    </source>
</evidence>
<name>A0A6N4V8L0_9MYCO</name>
<reference evidence="7 8" key="1">
    <citation type="journal article" date="2019" name="Emerg. Microbes Infect.">
        <title>Comprehensive subspecies identification of 175 nontuberculous mycobacteria species based on 7547 genomic profiles.</title>
        <authorList>
            <person name="Matsumoto Y."/>
            <person name="Kinjo T."/>
            <person name="Motooka D."/>
            <person name="Nabeya D."/>
            <person name="Jung N."/>
            <person name="Uechi K."/>
            <person name="Horii T."/>
            <person name="Iida T."/>
            <person name="Fujita J."/>
            <person name="Nakamura S."/>
        </authorList>
    </citation>
    <scope>NUCLEOTIDE SEQUENCE [LARGE SCALE GENOMIC DNA]</scope>
    <source>
        <strain evidence="7 8">JCM 12603</strain>
    </source>
</reference>
<keyword evidence="2 5" id="KW-0812">Transmembrane</keyword>
<feature type="transmembrane region" description="Helical" evidence="5">
    <location>
        <begin position="393"/>
        <end position="411"/>
    </location>
</feature>
<dbReference type="PANTHER" id="PTHR37422:SF13">
    <property type="entry name" value="LIPOPOLYSACCHARIDE BIOSYNTHESIS PROTEIN PA4999-RELATED"/>
    <property type="match status" value="1"/>
</dbReference>
<dbReference type="InterPro" id="IPR007016">
    <property type="entry name" value="O-antigen_ligase-rel_domated"/>
</dbReference>
<protein>
    <recommendedName>
        <fullName evidence="6">O-antigen ligase-related domain-containing protein</fullName>
    </recommendedName>
</protein>
<dbReference type="KEGG" id="mpof:MPOR_19770"/>
<evidence type="ECO:0000256" key="4">
    <source>
        <dbReference type="ARBA" id="ARBA00023136"/>
    </source>
</evidence>
<feature type="transmembrane region" description="Helical" evidence="5">
    <location>
        <begin position="60"/>
        <end position="77"/>
    </location>
</feature>
<feature type="transmembrane region" description="Helical" evidence="5">
    <location>
        <begin position="366"/>
        <end position="387"/>
    </location>
</feature>
<dbReference type="AlphaFoldDB" id="A0A6N4V8L0"/>
<proteinExistence type="predicted"/>
<evidence type="ECO:0000256" key="2">
    <source>
        <dbReference type="ARBA" id="ARBA00022692"/>
    </source>
</evidence>
<feature type="transmembrane region" description="Helical" evidence="5">
    <location>
        <begin position="231"/>
        <end position="251"/>
    </location>
</feature>
<dbReference type="InterPro" id="IPR051533">
    <property type="entry name" value="WaaL-like"/>
</dbReference>
<feature type="transmembrane region" description="Helical" evidence="5">
    <location>
        <begin position="84"/>
        <end position="100"/>
    </location>
</feature>
<feature type="transmembrane region" description="Helical" evidence="5">
    <location>
        <begin position="208"/>
        <end position="225"/>
    </location>
</feature>
<feature type="transmembrane region" description="Helical" evidence="5">
    <location>
        <begin position="132"/>
        <end position="153"/>
    </location>
</feature>
<feature type="transmembrane region" description="Helical" evidence="5">
    <location>
        <begin position="7"/>
        <end position="28"/>
    </location>
</feature>
<dbReference type="Proteomes" id="UP000466785">
    <property type="component" value="Chromosome"/>
</dbReference>
<evidence type="ECO:0000313" key="8">
    <source>
        <dbReference type="Proteomes" id="UP000466785"/>
    </source>
</evidence>
<comment type="subcellular location">
    <subcellularLocation>
        <location evidence="1">Membrane</location>
        <topology evidence="1">Multi-pass membrane protein</topology>
    </subcellularLocation>
</comment>
<feature type="domain" description="O-antigen ligase-related" evidence="6">
    <location>
        <begin position="215"/>
        <end position="348"/>
    </location>
</feature>
<dbReference type="GO" id="GO:0016020">
    <property type="term" value="C:membrane"/>
    <property type="evidence" value="ECO:0007669"/>
    <property type="project" value="UniProtKB-SubCell"/>
</dbReference>
<evidence type="ECO:0000256" key="1">
    <source>
        <dbReference type="ARBA" id="ARBA00004141"/>
    </source>
</evidence>
<keyword evidence="8" id="KW-1185">Reference proteome</keyword>
<dbReference type="PANTHER" id="PTHR37422">
    <property type="entry name" value="TEICHURONIC ACID BIOSYNTHESIS PROTEIN TUAE"/>
    <property type="match status" value="1"/>
</dbReference>
<accession>A0A6N4V8L0</accession>
<evidence type="ECO:0000256" key="3">
    <source>
        <dbReference type="ARBA" id="ARBA00022989"/>
    </source>
</evidence>
<feature type="transmembrane region" description="Helical" evidence="5">
    <location>
        <begin position="333"/>
        <end position="354"/>
    </location>
</feature>
<organism evidence="7 8">
    <name type="scientific">Mycolicibacterium poriferae</name>
    <dbReference type="NCBI Taxonomy" id="39694"/>
    <lineage>
        <taxon>Bacteria</taxon>
        <taxon>Bacillati</taxon>
        <taxon>Actinomycetota</taxon>
        <taxon>Actinomycetes</taxon>
        <taxon>Mycobacteriales</taxon>
        <taxon>Mycobacteriaceae</taxon>
        <taxon>Mycolicibacterium</taxon>
    </lineage>
</organism>
<evidence type="ECO:0000256" key="5">
    <source>
        <dbReference type="SAM" id="Phobius"/>
    </source>
</evidence>
<feature type="transmembrane region" description="Helical" evidence="5">
    <location>
        <begin position="258"/>
        <end position="278"/>
    </location>
</feature>